<dbReference type="SUPFAM" id="SSF56672">
    <property type="entry name" value="DNA/RNA polymerases"/>
    <property type="match status" value="1"/>
</dbReference>
<evidence type="ECO:0000313" key="2">
    <source>
        <dbReference type="EMBL" id="CAH2108919.1"/>
    </source>
</evidence>
<dbReference type="GO" id="GO:0071897">
    <property type="term" value="P:DNA biosynthetic process"/>
    <property type="evidence" value="ECO:0007669"/>
    <property type="project" value="UniProtKB-ARBA"/>
</dbReference>
<keyword evidence="3" id="KW-1185">Reference proteome</keyword>
<evidence type="ECO:0000313" key="3">
    <source>
        <dbReference type="Proteomes" id="UP001153954"/>
    </source>
</evidence>
<dbReference type="Pfam" id="PF00078">
    <property type="entry name" value="RVT_1"/>
    <property type="match status" value="1"/>
</dbReference>
<reference evidence="2" key="1">
    <citation type="submission" date="2022-03" db="EMBL/GenBank/DDBJ databases">
        <authorList>
            <person name="Tunstrom K."/>
        </authorList>
    </citation>
    <scope>NUCLEOTIDE SEQUENCE</scope>
</reference>
<dbReference type="EMBL" id="CAKOGL010000043">
    <property type="protein sequence ID" value="CAH2108919.1"/>
    <property type="molecule type" value="Genomic_DNA"/>
</dbReference>
<accession>A0AAU9VEN5</accession>
<sequence length="149" mass="16605">MILPVLDNIASVITHIINFSLSCNVFPSLWKRAIVIPLPKTSNPTCLSQYRPISILPILSKVLESIVHKQLYSYLISNCLLCPYQSGFRPSHSTVGALLNVTEDIRWAMDNTKFTAMILLDFSSAFNSVDYDILLGTLRAVKISSTTID</sequence>
<dbReference type="PANTHER" id="PTHR47510:SF3">
    <property type="entry name" value="ENDO_EXONUCLEASE_PHOSPHATASE DOMAIN-CONTAINING PROTEIN"/>
    <property type="match status" value="1"/>
</dbReference>
<dbReference type="Proteomes" id="UP001153954">
    <property type="component" value="Unassembled WGS sequence"/>
</dbReference>
<dbReference type="AlphaFoldDB" id="A0AAU9VEN5"/>
<feature type="domain" description="Reverse transcriptase" evidence="1">
    <location>
        <begin position="39"/>
        <end position="146"/>
    </location>
</feature>
<dbReference type="InterPro" id="IPR000477">
    <property type="entry name" value="RT_dom"/>
</dbReference>
<comment type="caution">
    <text evidence="2">The sequence shown here is derived from an EMBL/GenBank/DDBJ whole genome shotgun (WGS) entry which is preliminary data.</text>
</comment>
<protein>
    <recommendedName>
        <fullName evidence="1">Reverse transcriptase domain-containing protein</fullName>
    </recommendedName>
</protein>
<name>A0AAU9VEN5_EUPED</name>
<organism evidence="2 3">
    <name type="scientific">Euphydryas editha</name>
    <name type="common">Edith's checkerspot</name>
    <dbReference type="NCBI Taxonomy" id="104508"/>
    <lineage>
        <taxon>Eukaryota</taxon>
        <taxon>Metazoa</taxon>
        <taxon>Ecdysozoa</taxon>
        <taxon>Arthropoda</taxon>
        <taxon>Hexapoda</taxon>
        <taxon>Insecta</taxon>
        <taxon>Pterygota</taxon>
        <taxon>Neoptera</taxon>
        <taxon>Endopterygota</taxon>
        <taxon>Lepidoptera</taxon>
        <taxon>Glossata</taxon>
        <taxon>Ditrysia</taxon>
        <taxon>Papilionoidea</taxon>
        <taxon>Nymphalidae</taxon>
        <taxon>Nymphalinae</taxon>
        <taxon>Euphydryas</taxon>
    </lineage>
</organism>
<dbReference type="PANTHER" id="PTHR47510">
    <property type="entry name" value="REVERSE TRANSCRIPTASE DOMAIN-CONTAINING PROTEIN"/>
    <property type="match status" value="1"/>
</dbReference>
<gene>
    <name evidence="2" type="ORF">EEDITHA_LOCUS22811</name>
</gene>
<dbReference type="InterPro" id="IPR043502">
    <property type="entry name" value="DNA/RNA_pol_sf"/>
</dbReference>
<proteinExistence type="predicted"/>
<evidence type="ECO:0000259" key="1">
    <source>
        <dbReference type="Pfam" id="PF00078"/>
    </source>
</evidence>